<dbReference type="EMBL" id="OC866109">
    <property type="protein sequence ID" value="CAD7632773.1"/>
    <property type="molecule type" value="Genomic_DNA"/>
</dbReference>
<dbReference type="Gene3D" id="1.10.238.10">
    <property type="entry name" value="EF-hand"/>
    <property type="match status" value="1"/>
</dbReference>
<dbReference type="PROSITE" id="PS50222">
    <property type="entry name" value="EF_HAND_2"/>
    <property type="match status" value="1"/>
</dbReference>
<dbReference type="GO" id="GO:0005509">
    <property type="term" value="F:calcium ion binding"/>
    <property type="evidence" value="ECO:0007669"/>
    <property type="project" value="InterPro"/>
</dbReference>
<dbReference type="SUPFAM" id="SSF47473">
    <property type="entry name" value="EF-hand"/>
    <property type="match status" value="1"/>
</dbReference>
<dbReference type="InterPro" id="IPR011992">
    <property type="entry name" value="EF-hand-dom_pair"/>
</dbReference>
<evidence type="ECO:0000256" key="1">
    <source>
        <dbReference type="ARBA" id="ARBA00006049"/>
    </source>
</evidence>
<proteinExistence type="inferred from homology"/>
<evidence type="ECO:0000256" key="6">
    <source>
        <dbReference type="ARBA" id="ARBA00023288"/>
    </source>
</evidence>
<dbReference type="PRINTS" id="PR00450">
    <property type="entry name" value="RECOVERIN"/>
</dbReference>
<organism evidence="8">
    <name type="scientific">Medioppia subpectinata</name>
    <dbReference type="NCBI Taxonomy" id="1979941"/>
    <lineage>
        <taxon>Eukaryota</taxon>
        <taxon>Metazoa</taxon>
        <taxon>Ecdysozoa</taxon>
        <taxon>Arthropoda</taxon>
        <taxon>Chelicerata</taxon>
        <taxon>Arachnida</taxon>
        <taxon>Acari</taxon>
        <taxon>Acariformes</taxon>
        <taxon>Sarcoptiformes</taxon>
        <taxon>Oribatida</taxon>
        <taxon>Brachypylina</taxon>
        <taxon>Oppioidea</taxon>
        <taxon>Oppiidae</taxon>
        <taxon>Medioppia</taxon>
    </lineage>
</organism>
<name>A0A7R9L0H4_9ACAR</name>
<feature type="domain" description="EF-hand" evidence="7">
    <location>
        <begin position="556"/>
        <end position="591"/>
    </location>
</feature>
<dbReference type="AlphaFoldDB" id="A0A7R9L0H4"/>
<comment type="similarity">
    <text evidence="1">Belongs to the recoverin family.</text>
</comment>
<dbReference type="OrthoDB" id="191686at2759"/>
<dbReference type="InterPro" id="IPR036024">
    <property type="entry name" value="Somatomedin_B-like_dom_sf"/>
</dbReference>
<dbReference type="Proteomes" id="UP000759131">
    <property type="component" value="Unassembled WGS sequence"/>
</dbReference>
<feature type="non-terminal residue" evidence="8">
    <location>
        <position position="1"/>
    </location>
</feature>
<keyword evidence="2" id="KW-0519">Myristate</keyword>
<evidence type="ECO:0000256" key="4">
    <source>
        <dbReference type="ARBA" id="ARBA00022737"/>
    </source>
</evidence>
<evidence type="ECO:0000256" key="2">
    <source>
        <dbReference type="ARBA" id="ARBA00022707"/>
    </source>
</evidence>
<dbReference type="InterPro" id="IPR028846">
    <property type="entry name" value="Recoverin"/>
</dbReference>
<reference evidence="8" key="1">
    <citation type="submission" date="2020-11" db="EMBL/GenBank/DDBJ databases">
        <authorList>
            <person name="Tran Van P."/>
        </authorList>
    </citation>
    <scope>NUCLEOTIDE SEQUENCE</scope>
</reference>
<dbReference type="PROSITE" id="PS00018">
    <property type="entry name" value="EF_HAND_1"/>
    <property type="match status" value="1"/>
</dbReference>
<evidence type="ECO:0000259" key="7">
    <source>
        <dbReference type="PROSITE" id="PS50222"/>
    </source>
</evidence>
<sequence>MDSLVCNEHRNCSLRSTAIMTTTPESRRYTSLEPTWLETCNCDQHCYSFGDCCLDAPTVADNPLNNWSIMNVKVSPKFSYTVLMKTKCPPDWPNQGIRKMCENIGFDEMEETIPGSGRLDSAEKCSPVSYPSPPDFLVQEKIKRKPIHYLQHFLTRAKMRGHQYLLWSAQRLTAFKNQFCAKCSGYEENQWICPVESKNHYQHQLAKHFDSYVTFDTDFITGGLNAQLNDSCAPGYVYNPLDMKCRLIVISDNIRLSNNERVSDEREESKENANNGSQVYYRNTVPEVDSRPETLIQISSSCNIGWYKTNVVIDPKATIDVVKNCARFYAPVVIEDTGAQRLTAFKNQFCAKCSGYEENQWICPVESKNHYQHQLAKHFDSYVTFDTDFITGGLNAQLNDSCPPGYVYNPLDMKCRLIVISDNIRLSNNERVSDEREESKENANNGSQVYYRNTVPEVDSRPETQHSQRLNKSFAYLLNSSKFTIIMSSLFLILTPNSKDNSEGVKFKELAATTPFSAKQLKEWYTEFIQECPNGQMDKQTFMQNFGEHFFPADGNTVKLAEYVFKRFDANQDGAISFTEFINAVSIPSKGNIDEKLDCK</sequence>
<keyword evidence="4" id="KW-0677">Repeat</keyword>
<evidence type="ECO:0000256" key="5">
    <source>
        <dbReference type="ARBA" id="ARBA00022837"/>
    </source>
</evidence>
<protein>
    <recommendedName>
        <fullName evidence="7">EF-hand domain-containing protein</fullName>
    </recommendedName>
</protein>
<keyword evidence="5" id="KW-0106">Calcium</keyword>
<accession>A0A7R9L0H4</accession>
<dbReference type="EMBL" id="CAJPIZ010011534">
    <property type="protein sequence ID" value="CAG2113203.1"/>
    <property type="molecule type" value="Genomic_DNA"/>
</dbReference>
<evidence type="ECO:0000313" key="9">
    <source>
        <dbReference type="Proteomes" id="UP000759131"/>
    </source>
</evidence>
<dbReference type="PANTHER" id="PTHR23055:SF178">
    <property type="entry name" value="NEUROCALCIN HOMOLOG"/>
    <property type="match status" value="1"/>
</dbReference>
<dbReference type="InterPro" id="IPR002048">
    <property type="entry name" value="EF_hand_dom"/>
</dbReference>
<evidence type="ECO:0000313" key="8">
    <source>
        <dbReference type="EMBL" id="CAD7632773.1"/>
    </source>
</evidence>
<keyword evidence="3" id="KW-0479">Metal-binding</keyword>
<evidence type="ECO:0000256" key="3">
    <source>
        <dbReference type="ARBA" id="ARBA00022723"/>
    </source>
</evidence>
<keyword evidence="9" id="KW-1185">Reference proteome</keyword>
<dbReference type="InterPro" id="IPR018247">
    <property type="entry name" value="EF_Hand_1_Ca_BS"/>
</dbReference>
<dbReference type="SUPFAM" id="SSF90188">
    <property type="entry name" value="Somatomedin B domain"/>
    <property type="match status" value="1"/>
</dbReference>
<gene>
    <name evidence="8" type="ORF">OSB1V03_LOCUS13175</name>
</gene>
<dbReference type="PANTHER" id="PTHR23055">
    <property type="entry name" value="CALCIUM BINDING PROTEINS"/>
    <property type="match status" value="1"/>
</dbReference>
<keyword evidence="6" id="KW-0449">Lipoprotein</keyword>